<keyword evidence="3 9" id="KW-0808">Transferase</keyword>
<dbReference type="KEGG" id="sox:TM7x_03640"/>
<comment type="similarity">
    <text evidence="2">Belongs to the bacterial sugar transferase family.</text>
</comment>
<dbReference type="InterPro" id="IPR017475">
    <property type="entry name" value="EPS_sugar_tfrase"/>
</dbReference>
<reference evidence="9 10" key="1">
    <citation type="journal article" date="2015" name="Proc. Natl. Acad. Sci. U.S.A.">
        <title>Cultivation of a human-associated TM7 phylotype reveals a reduced genome and epibiotic parasitic lifestyle.</title>
        <authorList>
            <person name="He X."/>
            <person name="McLean J.S."/>
            <person name="Edlund A."/>
            <person name="Yooseph S."/>
            <person name="Hall A.P."/>
            <person name="Liu S.Y."/>
            <person name="Dorrestein P.C."/>
            <person name="Esquenazi E."/>
            <person name="Hunter R.C."/>
            <person name="Cheng G."/>
            <person name="Nelson K.E."/>
            <person name="Lux R."/>
            <person name="Shi W."/>
        </authorList>
    </citation>
    <scope>NUCLEOTIDE SEQUENCE [LARGE SCALE GENOMIC DNA]</scope>
    <source>
        <strain evidence="9 10">TM7x</strain>
    </source>
</reference>
<dbReference type="InterPro" id="IPR003362">
    <property type="entry name" value="Bact_transf"/>
</dbReference>
<evidence type="ECO:0000256" key="6">
    <source>
        <dbReference type="ARBA" id="ARBA00023136"/>
    </source>
</evidence>
<sequence length="473" mass="53858">MRKKSDFYFKVVLVVLDILALLSAFTIAYILRISLDPRPFHVSINALDFITSIAMTLPLWIIMFYFFGLYDRESYTHPLRQFGRILLASVTGIMIMISVTFFTNTPLFPAKLVAVYATVIGFALLMVFRSTANIIRLRLLKRGLGARRVVIVGNCDLTHVLADFIENNPLTGFRVSGIVARAEFIPIELKSLRRSSLESALTRDKIDVIIQTDSKNVNNNYQLAQKHYLDFYQAPEFDGIMTTKHTIDIIDSVPLIHAHPTPLMGYGQIVKRVMDIVGGTIGIILASPIMLLVAIAVKISDPAGPILMHGKQQKRLTRYNRPFKVYKFRSHYAKFDGKTDEEVFQMVGKPELIEEYRKNGDKLDQDFRVTPVGRFIRRFSLDELPQLFNVLKGDISLVGPRALVPHELSAYDKKHVLLAVKSGLTGLAVVSGRRSISFEERRRIDLYYVQNWSLWLDITILLKTCLVIFQKDN</sequence>
<dbReference type="NCBIfam" id="TIGR03025">
    <property type="entry name" value="EPS_sugtrans"/>
    <property type="match status" value="1"/>
</dbReference>
<keyword evidence="10" id="KW-1185">Reference proteome</keyword>
<evidence type="ECO:0000256" key="3">
    <source>
        <dbReference type="ARBA" id="ARBA00022679"/>
    </source>
</evidence>
<gene>
    <name evidence="9" type="ORF">TM7x_03640</name>
</gene>
<evidence type="ECO:0000256" key="4">
    <source>
        <dbReference type="ARBA" id="ARBA00022692"/>
    </source>
</evidence>
<feature type="transmembrane region" description="Helical" evidence="7">
    <location>
        <begin position="7"/>
        <end position="29"/>
    </location>
</feature>
<evidence type="ECO:0000256" key="7">
    <source>
        <dbReference type="SAM" id="Phobius"/>
    </source>
</evidence>
<protein>
    <submittedName>
        <fullName evidence="9">UDP-phosphate galactose phosphotransferase</fullName>
    </submittedName>
</protein>
<evidence type="ECO:0000256" key="2">
    <source>
        <dbReference type="ARBA" id="ARBA00006464"/>
    </source>
</evidence>
<evidence type="ECO:0000313" key="10">
    <source>
        <dbReference type="Proteomes" id="UP000030902"/>
    </source>
</evidence>
<proteinExistence type="inferred from homology"/>
<keyword evidence="5 7" id="KW-1133">Transmembrane helix</keyword>
<feature type="domain" description="Bacterial sugar transferase" evidence="8">
    <location>
        <begin position="271"/>
        <end position="469"/>
    </location>
</feature>
<dbReference type="Pfam" id="PF13727">
    <property type="entry name" value="CoA_binding_3"/>
    <property type="match status" value="1"/>
</dbReference>
<feature type="transmembrane region" description="Helical" evidence="7">
    <location>
        <begin position="276"/>
        <end position="297"/>
    </location>
</feature>
<name>A0A6S4GRI1_9BACT</name>
<feature type="transmembrane region" description="Helical" evidence="7">
    <location>
        <begin position="82"/>
        <end position="102"/>
    </location>
</feature>
<dbReference type="PANTHER" id="PTHR30576">
    <property type="entry name" value="COLANIC BIOSYNTHESIS UDP-GLUCOSE LIPID CARRIER TRANSFERASE"/>
    <property type="match status" value="1"/>
</dbReference>
<evidence type="ECO:0000313" key="9">
    <source>
        <dbReference type="EMBL" id="AJA06653.1"/>
    </source>
</evidence>
<dbReference type="GO" id="GO:0016780">
    <property type="term" value="F:phosphotransferase activity, for other substituted phosphate groups"/>
    <property type="evidence" value="ECO:0007669"/>
    <property type="project" value="TreeGrafter"/>
</dbReference>
<dbReference type="PANTHER" id="PTHR30576:SF0">
    <property type="entry name" value="UNDECAPRENYL-PHOSPHATE N-ACETYLGALACTOSAMINYL 1-PHOSPHATE TRANSFERASE-RELATED"/>
    <property type="match status" value="1"/>
</dbReference>
<comment type="subcellular location">
    <subcellularLocation>
        <location evidence="1">Membrane</location>
        <topology evidence="1">Multi-pass membrane protein</topology>
    </subcellularLocation>
</comment>
<dbReference type="EMBL" id="CP007496">
    <property type="protein sequence ID" value="AJA06653.1"/>
    <property type="molecule type" value="Genomic_DNA"/>
</dbReference>
<evidence type="ECO:0000256" key="1">
    <source>
        <dbReference type="ARBA" id="ARBA00004141"/>
    </source>
</evidence>
<dbReference type="Proteomes" id="UP000030902">
    <property type="component" value="Chromosome"/>
</dbReference>
<keyword evidence="4 7" id="KW-0812">Transmembrane</keyword>
<keyword evidence="6 7" id="KW-0472">Membrane</keyword>
<dbReference type="AlphaFoldDB" id="A0A6S4GRI1"/>
<accession>A0A6S4GRI1</accession>
<organism evidence="9 10">
    <name type="scientific">Candidatus Nanosynbacter lyticus</name>
    <dbReference type="NCBI Taxonomy" id="2093824"/>
    <lineage>
        <taxon>Bacteria</taxon>
        <taxon>Candidatus Saccharimonadota</taxon>
        <taxon>Candidatus Saccharimonadia</taxon>
        <taxon>Candidatus Nanosynbacterales</taxon>
        <taxon>Candidatus Nanosynbacteraceae</taxon>
        <taxon>Candidatus Nanosynbacter</taxon>
    </lineage>
</organism>
<evidence type="ECO:0000256" key="5">
    <source>
        <dbReference type="ARBA" id="ARBA00022989"/>
    </source>
</evidence>
<dbReference type="Pfam" id="PF02397">
    <property type="entry name" value="Bac_transf"/>
    <property type="match status" value="1"/>
</dbReference>
<dbReference type="GO" id="GO:0016020">
    <property type="term" value="C:membrane"/>
    <property type="evidence" value="ECO:0007669"/>
    <property type="project" value="UniProtKB-SubCell"/>
</dbReference>
<evidence type="ECO:0000259" key="8">
    <source>
        <dbReference type="Pfam" id="PF02397"/>
    </source>
</evidence>
<dbReference type="RefSeq" id="WP_052198879.1">
    <property type="nucleotide sequence ID" value="NZ_CP007496.1"/>
</dbReference>
<feature type="transmembrane region" description="Helical" evidence="7">
    <location>
        <begin position="49"/>
        <end position="70"/>
    </location>
</feature>
<feature type="transmembrane region" description="Helical" evidence="7">
    <location>
        <begin position="108"/>
        <end position="128"/>
    </location>
</feature>